<evidence type="ECO:0000256" key="3">
    <source>
        <dbReference type="ARBA" id="ARBA00022723"/>
    </source>
</evidence>
<evidence type="ECO:0000256" key="5">
    <source>
        <dbReference type="ARBA" id="ARBA00023211"/>
    </source>
</evidence>
<dbReference type="GO" id="GO:0009245">
    <property type="term" value="P:lipid A biosynthetic process"/>
    <property type="evidence" value="ECO:0007669"/>
    <property type="project" value="TreeGrafter"/>
</dbReference>
<proteinExistence type="predicted"/>
<sequence>MALPTTHGEQSPASSAPHRALFLGDVHLGTRRTEARRLLQQLKAHPSERLVLVGDILDCTAWRKRGAVFSPGEVELLLWLVAAAAERPVIWILGNHEHPLRKAMGPDVMETIANDAPWLRIGRRYIHQTKDGQRLAVIHGDCLGHGSGRWQRLDYWGYQVLVELERWSRRLGLPSPTLAVQQGRGGQQVIAAFHRDAAAWAQRHGFDGVICGHIHSACLEDHAPVRVLNTGCWTHPPGTFLVETADGRWQLRDGHGHLLTQLGEES</sequence>
<name>A0A0G2HLK0_9SYNE</name>
<organism evidence="7 8">
    <name type="scientific">Candidatus Synechococcus spongiarum SP3</name>
    <dbReference type="NCBI Taxonomy" id="1604020"/>
    <lineage>
        <taxon>Bacteria</taxon>
        <taxon>Bacillati</taxon>
        <taxon>Cyanobacteriota</taxon>
        <taxon>Cyanophyceae</taxon>
        <taxon>Synechococcales</taxon>
        <taxon>Synechococcaceae</taxon>
        <taxon>Synechococcus</taxon>
    </lineage>
</organism>
<accession>A0A0G2HLK0</accession>
<evidence type="ECO:0000313" key="8">
    <source>
        <dbReference type="Proteomes" id="UP000035067"/>
    </source>
</evidence>
<dbReference type="InterPro" id="IPR004843">
    <property type="entry name" value="Calcineurin-like_PHP"/>
</dbReference>
<protein>
    <recommendedName>
        <fullName evidence="6">Calcineurin-like phosphoesterase domain-containing protein</fullName>
    </recommendedName>
</protein>
<evidence type="ECO:0000256" key="1">
    <source>
        <dbReference type="ARBA" id="ARBA00022475"/>
    </source>
</evidence>
<gene>
    <name evidence="7" type="ORF">TE42_03735</name>
</gene>
<evidence type="ECO:0000259" key="6">
    <source>
        <dbReference type="Pfam" id="PF00149"/>
    </source>
</evidence>
<reference evidence="7 8" key="1">
    <citation type="submission" date="2015-01" db="EMBL/GenBank/DDBJ databases">
        <title>Lifestyle Evolution in Cyanobacterial Symbionts of Sponges.</title>
        <authorList>
            <person name="Burgsdorf I."/>
            <person name="Slaby B.M."/>
            <person name="Handley K.M."/>
            <person name="Haber M."/>
            <person name="Blom J."/>
            <person name="Marshall C.W."/>
            <person name="Gilbert J.A."/>
            <person name="Hentschel U."/>
            <person name="Steindler L."/>
        </authorList>
    </citation>
    <scope>NUCLEOTIDE SEQUENCE [LARGE SCALE GENOMIC DNA]</scope>
    <source>
        <strain evidence="7">SP3</strain>
    </source>
</reference>
<evidence type="ECO:0000256" key="4">
    <source>
        <dbReference type="ARBA" id="ARBA00023136"/>
    </source>
</evidence>
<comment type="caution">
    <text evidence="7">The sequence shown here is derived from an EMBL/GenBank/DDBJ whole genome shotgun (WGS) entry which is preliminary data.</text>
</comment>
<keyword evidence="2" id="KW-0997">Cell inner membrane</keyword>
<evidence type="ECO:0000313" key="7">
    <source>
        <dbReference type="EMBL" id="KKZ12648.1"/>
    </source>
</evidence>
<dbReference type="PATRIC" id="fig|1604020.3.peg.2529"/>
<dbReference type="GO" id="GO:0008758">
    <property type="term" value="F:UDP-2,3-diacylglucosamine hydrolase activity"/>
    <property type="evidence" value="ECO:0007669"/>
    <property type="project" value="TreeGrafter"/>
</dbReference>
<dbReference type="AlphaFoldDB" id="A0A0G2HLK0"/>
<dbReference type="EMBL" id="JXQG01000015">
    <property type="protein sequence ID" value="KKZ12648.1"/>
    <property type="molecule type" value="Genomic_DNA"/>
</dbReference>
<dbReference type="PANTHER" id="PTHR34990:SF2">
    <property type="entry name" value="BLL8164 PROTEIN"/>
    <property type="match status" value="1"/>
</dbReference>
<dbReference type="InterPro" id="IPR043461">
    <property type="entry name" value="LpxH-like"/>
</dbReference>
<evidence type="ECO:0000256" key="2">
    <source>
        <dbReference type="ARBA" id="ARBA00022519"/>
    </source>
</evidence>
<dbReference type="SUPFAM" id="SSF56300">
    <property type="entry name" value="Metallo-dependent phosphatases"/>
    <property type="match status" value="1"/>
</dbReference>
<dbReference type="GO" id="GO:0046872">
    <property type="term" value="F:metal ion binding"/>
    <property type="evidence" value="ECO:0007669"/>
    <property type="project" value="UniProtKB-KW"/>
</dbReference>
<dbReference type="Pfam" id="PF00149">
    <property type="entry name" value="Metallophos"/>
    <property type="match status" value="1"/>
</dbReference>
<keyword evidence="3" id="KW-0479">Metal-binding</keyword>
<dbReference type="PANTHER" id="PTHR34990">
    <property type="entry name" value="UDP-2,3-DIACYLGLUCOSAMINE HYDROLASE-RELATED"/>
    <property type="match status" value="1"/>
</dbReference>
<dbReference type="InterPro" id="IPR029052">
    <property type="entry name" value="Metallo-depent_PP-like"/>
</dbReference>
<feature type="domain" description="Calcineurin-like phosphoesterase" evidence="6">
    <location>
        <begin position="19"/>
        <end position="216"/>
    </location>
</feature>
<keyword evidence="1" id="KW-1003">Cell membrane</keyword>
<dbReference type="Proteomes" id="UP000035067">
    <property type="component" value="Unassembled WGS sequence"/>
</dbReference>
<dbReference type="Gene3D" id="3.60.21.10">
    <property type="match status" value="1"/>
</dbReference>
<dbReference type="GO" id="GO:0016020">
    <property type="term" value="C:membrane"/>
    <property type="evidence" value="ECO:0007669"/>
    <property type="project" value="GOC"/>
</dbReference>
<keyword evidence="4" id="KW-0472">Membrane</keyword>
<keyword evidence="5" id="KW-0464">Manganese</keyword>